<dbReference type="Proteomes" id="UP000789525">
    <property type="component" value="Unassembled WGS sequence"/>
</dbReference>
<keyword evidence="2" id="KW-1185">Reference proteome</keyword>
<feature type="non-terminal residue" evidence="1">
    <location>
        <position position="123"/>
    </location>
</feature>
<protein>
    <submittedName>
        <fullName evidence="1">5273_t:CDS:1</fullName>
    </submittedName>
</protein>
<evidence type="ECO:0000313" key="1">
    <source>
        <dbReference type="EMBL" id="CAG8593824.1"/>
    </source>
</evidence>
<evidence type="ECO:0000313" key="2">
    <source>
        <dbReference type="Proteomes" id="UP000789525"/>
    </source>
</evidence>
<organism evidence="1 2">
    <name type="scientific">Acaulospora colombiana</name>
    <dbReference type="NCBI Taxonomy" id="27376"/>
    <lineage>
        <taxon>Eukaryota</taxon>
        <taxon>Fungi</taxon>
        <taxon>Fungi incertae sedis</taxon>
        <taxon>Mucoromycota</taxon>
        <taxon>Glomeromycotina</taxon>
        <taxon>Glomeromycetes</taxon>
        <taxon>Diversisporales</taxon>
        <taxon>Acaulosporaceae</taxon>
        <taxon>Acaulospora</taxon>
    </lineage>
</organism>
<gene>
    <name evidence="1" type="ORF">ACOLOM_LOCUS6424</name>
</gene>
<name>A0ACA9MIX8_9GLOM</name>
<accession>A0ACA9MIX8</accession>
<proteinExistence type="predicted"/>
<comment type="caution">
    <text evidence="1">The sequence shown here is derived from an EMBL/GenBank/DDBJ whole genome shotgun (WGS) entry which is preliminary data.</text>
</comment>
<dbReference type="EMBL" id="CAJVPT010013202">
    <property type="protein sequence ID" value="CAG8593824.1"/>
    <property type="molecule type" value="Genomic_DNA"/>
</dbReference>
<reference evidence="1" key="1">
    <citation type="submission" date="2021-06" db="EMBL/GenBank/DDBJ databases">
        <authorList>
            <person name="Kallberg Y."/>
            <person name="Tangrot J."/>
            <person name="Rosling A."/>
        </authorList>
    </citation>
    <scope>NUCLEOTIDE SEQUENCE</scope>
    <source>
        <strain evidence="1">CL356</strain>
    </source>
</reference>
<sequence>MENTLVIDDNEEATLNTGAFDRADSQIGSSSTNQPMDTDEPQTRSDSILGFDTLDLNEVDGITSSRLKRFQDLLHQVTSRSDFDGQKFFNDLLEDINNDLPEDQKFSKDEAEAALNLMAKKNK</sequence>